<dbReference type="EMBL" id="RBNJ01003684">
    <property type="protein sequence ID" value="RUS30645.1"/>
    <property type="molecule type" value="Genomic_DNA"/>
</dbReference>
<dbReference type="InterPro" id="IPR055402">
    <property type="entry name" value="KNTC1_N"/>
</dbReference>
<organism evidence="2 3">
    <name type="scientific">Jimgerdemannia flammicorona</name>
    <dbReference type="NCBI Taxonomy" id="994334"/>
    <lineage>
        <taxon>Eukaryota</taxon>
        <taxon>Fungi</taxon>
        <taxon>Fungi incertae sedis</taxon>
        <taxon>Mucoromycota</taxon>
        <taxon>Mucoromycotina</taxon>
        <taxon>Endogonomycetes</taxon>
        <taxon>Endogonales</taxon>
        <taxon>Endogonaceae</taxon>
        <taxon>Jimgerdemannia</taxon>
    </lineage>
</organism>
<evidence type="ECO:0000259" key="1">
    <source>
        <dbReference type="Pfam" id="PF24506"/>
    </source>
</evidence>
<protein>
    <recommendedName>
        <fullName evidence="1">KNTC1 N-terminal domain-containing protein</fullName>
    </recommendedName>
</protein>
<accession>A0A433QLK4</accession>
<sequence length="136" mass="15218">MVEGVRRLLQGVGVIKVQATKDGRFLVLLDDVGRLSLWDKRSLIRLYQYEDVKISDFNIMPILTSPNATLTTTSGSTVVPSSSQFSVIILTAPDSVTQCRFIEVVSLPDYTVTHHVPVAAKCWLVKPQEGSEVRWW</sequence>
<dbReference type="Pfam" id="PF24506">
    <property type="entry name" value="KNTC1_N"/>
    <property type="match status" value="1"/>
</dbReference>
<keyword evidence="3" id="KW-1185">Reference proteome</keyword>
<dbReference type="Proteomes" id="UP000274822">
    <property type="component" value="Unassembled WGS sequence"/>
</dbReference>
<feature type="non-terminal residue" evidence="2">
    <location>
        <position position="136"/>
    </location>
</feature>
<feature type="domain" description="KNTC1 N-terminal" evidence="1">
    <location>
        <begin position="13"/>
        <end position="126"/>
    </location>
</feature>
<dbReference type="AlphaFoldDB" id="A0A433QLK4"/>
<evidence type="ECO:0000313" key="3">
    <source>
        <dbReference type="Proteomes" id="UP000274822"/>
    </source>
</evidence>
<evidence type="ECO:0000313" key="2">
    <source>
        <dbReference type="EMBL" id="RUS30645.1"/>
    </source>
</evidence>
<gene>
    <name evidence="2" type="ORF">BC938DRAFT_479127</name>
</gene>
<reference evidence="2 3" key="1">
    <citation type="journal article" date="2018" name="New Phytol.">
        <title>Phylogenomics of Endogonaceae and evolution of mycorrhizas within Mucoromycota.</title>
        <authorList>
            <person name="Chang Y."/>
            <person name="Desiro A."/>
            <person name="Na H."/>
            <person name="Sandor L."/>
            <person name="Lipzen A."/>
            <person name="Clum A."/>
            <person name="Barry K."/>
            <person name="Grigoriev I.V."/>
            <person name="Martin F.M."/>
            <person name="Stajich J.E."/>
            <person name="Smith M.E."/>
            <person name="Bonito G."/>
            <person name="Spatafora J.W."/>
        </authorList>
    </citation>
    <scope>NUCLEOTIDE SEQUENCE [LARGE SCALE GENOMIC DNA]</scope>
    <source>
        <strain evidence="2 3">AD002</strain>
    </source>
</reference>
<comment type="caution">
    <text evidence="2">The sequence shown here is derived from an EMBL/GenBank/DDBJ whole genome shotgun (WGS) entry which is preliminary data.</text>
</comment>
<proteinExistence type="predicted"/>
<name>A0A433QLK4_9FUNG</name>